<evidence type="ECO:0000313" key="2">
    <source>
        <dbReference type="EMBL" id="VEL08874.1"/>
    </source>
</evidence>
<feature type="region of interest" description="Disordered" evidence="1">
    <location>
        <begin position="128"/>
        <end position="177"/>
    </location>
</feature>
<name>A0A3S5A0S3_9PLAT</name>
<feature type="compositionally biased region" description="Polar residues" evidence="1">
    <location>
        <begin position="161"/>
        <end position="171"/>
    </location>
</feature>
<keyword evidence="3" id="KW-1185">Reference proteome</keyword>
<reference evidence="2" key="1">
    <citation type="submission" date="2018-11" db="EMBL/GenBank/DDBJ databases">
        <authorList>
            <consortium name="Pathogen Informatics"/>
        </authorList>
    </citation>
    <scope>NUCLEOTIDE SEQUENCE</scope>
</reference>
<dbReference type="EMBL" id="CAAALY010004941">
    <property type="protein sequence ID" value="VEL08874.1"/>
    <property type="molecule type" value="Genomic_DNA"/>
</dbReference>
<proteinExistence type="predicted"/>
<evidence type="ECO:0000256" key="1">
    <source>
        <dbReference type="SAM" id="MobiDB-lite"/>
    </source>
</evidence>
<evidence type="ECO:0000313" key="3">
    <source>
        <dbReference type="Proteomes" id="UP000784294"/>
    </source>
</evidence>
<sequence>MGQHCESARKSLQGELLAIIRNRLPDHIDASGVDTILPGADSSTGTSLADEIICYNPTSITAEVKSENASREGAFELFSTGGDTCEGNLAGNLFMTAVETVPDLSPPYSASSLLVGASNKILTTCPSEYSDSPSSSQFFPLGQTRPSRSQKSISGPEARQRTLNSLSTSGVGFQAFE</sequence>
<accession>A0A3S5A0S3</accession>
<feature type="compositionally biased region" description="Polar residues" evidence="1">
    <location>
        <begin position="144"/>
        <end position="153"/>
    </location>
</feature>
<gene>
    <name evidence="2" type="ORF">PXEA_LOCUS2314</name>
</gene>
<comment type="caution">
    <text evidence="2">The sequence shown here is derived from an EMBL/GenBank/DDBJ whole genome shotgun (WGS) entry which is preliminary data.</text>
</comment>
<protein>
    <submittedName>
        <fullName evidence="2">Uncharacterized protein</fullName>
    </submittedName>
</protein>
<dbReference type="Proteomes" id="UP000784294">
    <property type="component" value="Unassembled WGS sequence"/>
</dbReference>
<dbReference type="AlphaFoldDB" id="A0A3S5A0S3"/>
<organism evidence="2 3">
    <name type="scientific">Protopolystoma xenopodis</name>
    <dbReference type="NCBI Taxonomy" id="117903"/>
    <lineage>
        <taxon>Eukaryota</taxon>
        <taxon>Metazoa</taxon>
        <taxon>Spiralia</taxon>
        <taxon>Lophotrochozoa</taxon>
        <taxon>Platyhelminthes</taxon>
        <taxon>Monogenea</taxon>
        <taxon>Polyopisthocotylea</taxon>
        <taxon>Polystomatidea</taxon>
        <taxon>Polystomatidae</taxon>
        <taxon>Protopolystoma</taxon>
    </lineage>
</organism>